<gene>
    <name evidence="2" type="ORF">E2C01_091521</name>
</gene>
<name>A0A5B7JJ94_PORTR</name>
<dbReference type="AlphaFoldDB" id="A0A5B7JJ94"/>
<proteinExistence type="predicted"/>
<feature type="compositionally biased region" description="Basic and acidic residues" evidence="1">
    <location>
        <begin position="106"/>
        <end position="120"/>
    </location>
</feature>
<feature type="region of interest" description="Disordered" evidence="1">
    <location>
        <begin position="79"/>
        <end position="146"/>
    </location>
</feature>
<accession>A0A5B7JJ94</accession>
<dbReference type="EMBL" id="VSRR010105258">
    <property type="protein sequence ID" value="MPC96272.1"/>
    <property type="molecule type" value="Genomic_DNA"/>
</dbReference>
<evidence type="ECO:0000256" key="1">
    <source>
        <dbReference type="SAM" id="MobiDB-lite"/>
    </source>
</evidence>
<dbReference type="Proteomes" id="UP000324222">
    <property type="component" value="Unassembled WGS sequence"/>
</dbReference>
<reference evidence="2 3" key="1">
    <citation type="submission" date="2019-05" db="EMBL/GenBank/DDBJ databases">
        <title>Another draft genome of Portunus trituberculatus and its Hox gene families provides insights of decapod evolution.</title>
        <authorList>
            <person name="Jeong J.-H."/>
            <person name="Song I."/>
            <person name="Kim S."/>
            <person name="Choi T."/>
            <person name="Kim D."/>
            <person name="Ryu S."/>
            <person name="Kim W."/>
        </authorList>
    </citation>
    <scope>NUCLEOTIDE SEQUENCE [LARGE SCALE GENOMIC DNA]</scope>
    <source>
        <tissue evidence="2">Muscle</tissue>
    </source>
</reference>
<protein>
    <submittedName>
        <fullName evidence="2">Uncharacterized protein</fullName>
    </submittedName>
</protein>
<feature type="compositionally biased region" description="Basic residues" evidence="1">
    <location>
        <begin position="84"/>
        <end position="93"/>
    </location>
</feature>
<feature type="compositionally biased region" description="Basic and acidic residues" evidence="1">
    <location>
        <begin position="136"/>
        <end position="146"/>
    </location>
</feature>
<comment type="caution">
    <text evidence="2">The sequence shown here is derived from an EMBL/GenBank/DDBJ whole genome shotgun (WGS) entry which is preliminary data.</text>
</comment>
<evidence type="ECO:0000313" key="2">
    <source>
        <dbReference type="EMBL" id="MPC96272.1"/>
    </source>
</evidence>
<organism evidence="2 3">
    <name type="scientific">Portunus trituberculatus</name>
    <name type="common">Swimming crab</name>
    <name type="synonym">Neptunus trituberculatus</name>
    <dbReference type="NCBI Taxonomy" id="210409"/>
    <lineage>
        <taxon>Eukaryota</taxon>
        <taxon>Metazoa</taxon>
        <taxon>Ecdysozoa</taxon>
        <taxon>Arthropoda</taxon>
        <taxon>Crustacea</taxon>
        <taxon>Multicrustacea</taxon>
        <taxon>Malacostraca</taxon>
        <taxon>Eumalacostraca</taxon>
        <taxon>Eucarida</taxon>
        <taxon>Decapoda</taxon>
        <taxon>Pleocyemata</taxon>
        <taxon>Brachyura</taxon>
        <taxon>Eubrachyura</taxon>
        <taxon>Portunoidea</taxon>
        <taxon>Portunidae</taxon>
        <taxon>Portuninae</taxon>
        <taxon>Portunus</taxon>
    </lineage>
</organism>
<evidence type="ECO:0000313" key="3">
    <source>
        <dbReference type="Proteomes" id="UP000324222"/>
    </source>
</evidence>
<sequence>MKTTASPHNTCKRHSLPLFATPVPSSSLVALPSSSPTSCPSPLPCSPLLPCQSEISSRRRYDSETAHFARHDCRCSHFTTNHPVHNHSKRRVTWRGTASPAQPADGSREGMRAGVREEGATHGASDVPRLLMGRASEGKEGAGVEE</sequence>
<keyword evidence="3" id="KW-1185">Reference proteome</keyword>